<dbReference type="AlphaFoldDB" id="A0A8H3G3J3"/>
<keyword evidence="2" id="KW-0677">Repeat</keyword>
<dbReference type="EMBL" id="CAJPDT010000084">
    <property type="protein sequence ID" value="CAF9935551.1"/>
    <property type="molecule type" value="Genomic_DNA"/>
</dbReference>
<evidence type="ECO:0000256" key="3">
    <source>
        <dbReference type="SAM" id="MobiDB-lite"/>
    </source>
</evidence>
<dbReference type="GO" id="GO:1990757">
    <property type="term" value="F:ubiquitin ligase activator activity"/>
    <property type="evidence" value="ECO:0007669"/>
    <property type="project" value="TreeGrafter"/>
</dbReference>
<proteinExistence type="predicted"/>
<dbReference type="InterPro" id="IPR036322">
    <property type="entry name" value="WD40_repeat_dom_sf"/>
</dbReference>
<dbReference type="Proteomes" id="UP000664534">
    <property type="component" value="Unassembled WGS sequence"/>
</dbReference>
<dbReference type="GO" id="GO:0010997">
    <property type="term" value="F:anaphase-promoting complex binding"/>
    <property type="evidence" value="ECO:0007669"/>
    <property type="project" value="InterPro"/>
</dbReference>
<dbReference type="PANTHER" id="PTHR19918:SF5">
    <property type="entry name" value="MEIOSIS-SPECIFIC APC_C ACTIVATOR PROTEIN AMA1"/>
    <property type="match status" value="1"/>
</dbReference>
<organism evidence="4 5">
    <name type="scientific">Imshaugia aleurites</name>
    <dbReference type="NCBI Taxonomy" id="172621"/>
    <lineage>
        <taxon>Eukaryota</taxon>
        <taxon>Fungi</taxon>
        <taxon>Dikarya</taxon>
        <taxon>Ascomycota</taxon>
        <taxon>Pezizomycotina</taxon>
        <taxon>Lecanoromycetes</taxon>
        <taxon>OSLEUM clade</taxon>
        <taxon>Lecanoromycetidae</taxon>
        <taxon>Lecanorales</taxon>
        <taxon>Lecanorineae</taxon>
        <taxon>Parmeliaceae</taxon>
        <taxon>Imshaugia</taxon>
    </lineage>
</organism>
<dbReference type="InterPro" id="IPR033010">
    <property type="entry name" value="Cdc20/Fizzy"/>
</dbReference>
<feature type="region of interest" description="Disordered" evidence="3">
    <location>
        <begin position="77"/>
        <end position="203"/>
    </location>
</feature>
<dbReference type="SMART" id="SM00320">
    <property type="entry name" value="WD40"/>
    <property type="match status" value="4"/>
</dbReference>
<keyword evidence="1" id="KW-0853">WD repeat</keyword>
<feature type="compositionally biased region" description="Polar residues" evidence="3">
    <location>
        <begin position="184"/>
        <end position="203"/>
    </location>
</feature>
<gene>
    <name evidence="4" type="ORF">IMSHALPRED_010272</name>
</gene>
<evidence type="ECO:0000256" key="2">
    <source>
        <dbReference type="ARBA" id="ARBA00022737"/>
    </source>
</evidence>
<dbReference type="InterPro" id="IPR015943">
    <property type="entry name" value="WD40/YVTN_repeat-like_dom_sf"/>
</dbReference>
<sequence>MPRLISASVDDNLYSAELLCASEVRFTRLSHAVSAIELRGSRQPKYATARPRKCRGRQSLRAASSLALSETSNNALKSISKSDHSGSEDQFRSSHASEYDRSGIITPDHGLSDGGGSYPSPPASENDFPSTPSSESCVNQDVDHSSFPLTPVPLSKFSPTLATNDDGPRTPRRRGVGATAGYRTPTTSPDRYISNRNTPQSASKTFRLSKSPQRLSSIERLLRHPSATPDPFGPLNVRRVREARINASANVDPRAIQSRIRTIGTTNVQHPPQDPLAIQNRQASAGAVWNVGGGYQVLPSGPVRGISDGRGGFNSSGSNAPMFTSHFFDDDTLDQDNSQLETRLAVALDIDQTRRILDIPRSPVQARSISTGSIGTKRKCPVESRTRWMNGQWVKENPQSLLDAPNLRDDYYCTVLAYCHTVRTLAVGLGNKVYLWTETLGVRYPPEDADTRESTYVTSLAFSSDQGGHSILAIGRNTGHISLWSVADPENIRFQSRQPCAIACVSFKPVTTRRPSEHFGCMMATEELLVGDEVGNVYYYSVEWMSKQQVDIHGWTGAMTLMAKISVHSQQLCGLAWSPDGDYFATGANDNICCLFVVKDVLAPPEIPQDPSKYFRSPLPKIIGGIGLPDFITRSQNHADTLGVMASGVHVQRTRVIPGQNGSLLIGEGRQKHKWIHSAAVKAVAFCPWQRGLIATGGGSNDRAIHFYHTFSGACLATINCYAQVTALIWSTTRREIAATFGYAQPDHPYRIAVFSWPECQQVVAIPWANDMRALYAIPYPGGPGETASDTRMGETWFSRTRDEGCIVVACSDESVKFHEVWSGPRKSTGVHIGLLGGSDILEGLEGIEKEGDEVIR</sequence>
<feature type="compositionally biased region" description="Polar residues" evidence="3">
    <location>
        <begin position="127"/>
        <end position="139"/>
    </location>
</feature>
<evidence type="ECO:0000313" key="5">
    <source>
        <dbReference type="Proteomes" id="UP000664534"/>
    </source>
</evidence>
<dbReference type="GO" id="GO:0005680">
    <property type="term" value="C:anaphase-promoting complex"/>
    <property type="evidence" value="ECO:0007669"/>
    <property type="project" value="TreeGrafter"/>
</dbReference>
<dbReference type="GO" id="GO:0031145">
    <property type="term" value="P:anaphase-promoting complex-dependent catabolic process"/>
    <property type="evidence" value="ECO:0007669"/>
    <property type="project" value="TreeGrafter"/>
</dbReference>
<dbReference type="GO" id="GO:1905786">
    <property type="term" value="P:positive regulation of anaphase-promoting complex-dependent catabolic process"/>
    <property type="evidence" value="ECO:0007669"/>
    <property type="project" value="TreeGrafter"/>
</dbReference>
<dbReference type="PANTHER" id="PTHR19918">
    <property type="entry name" value="CELL DIVISION CYCLE 20 CDC20 FIZZY -RELATED"/>
    <property type="match status" value="1"/>
</dbReference>
<keyword evidence="5" id="KW-1185">Reference proteome</keyword>
<dbReference type="InterPro" id="IPR001680">
    <property type="entry name" value="WD40_rpt"/>
</dbReference>
<dbReference type="Gene3D" id="2.130.10.10">
    <property type="entry name" value="YVTN repeat-like/Quinoprotein amine dehydrogenase"/>
    <property type="match status" value="2"/>
</dbReference>
<evidence type="ECO:0008006" key="6">
    <source>
        <dbReference type="Google" id="ProtNLM"/>
    </source>
</evidence>
<evidence type="ECO:0000256" key="1">
    <source>
        <dbReference type="ARBA" id="ARBA00022574"/>
    </source>
</evidence>
<protein>
    <recommendedName>
        <fullName evidence="6">WD40 repeat-like protein</fullName>
    </recommendedName>
</protein>
<dbReference type="Pfam" id="PF00400">
    <property type="entry name" value="WD40"/>
    <property type="match status" value="1"/>
</dbReference>
<accession>A0A8H3G3J3</accession>
<comment type="caution">
    <text evidence="4">The sequence shown here is derived from an EMBL/GenBank/DDBJ whole genome shotgun (WGS) entry which is preliminary data.</text>
</comment>
<dbReference type="OrthoDB" id="10263272at2759"/>
<dbReference type="SUPFAM" id="SSF50978">
    <property type="entry name" value="WD40 repeat-like"/>
    <property type="match status" value="1"/>
</dbReference>
<name>A0A8H3G3J3_9LECA</name>
<reference evidence="4" key="1">
    <citation type="submission" date="2021-03" db="EMBL/GenBank/DDBJ databases">
        <authorList>
            <person name="Tagirdzhanova G."/>
        </authorList>
    </citation>
    <scope>NUCLEOTIDE SEQUENCE</scope>
</reference>
<feature type="compositionally biased region" description="Basic and acidic residues" evidence="3">
    <location>
        <begin position="80"/>
        <end position="101"/>
    </location>
</feature>
<evidence type="ECO:0000313" key="4">
    <source>
        <dbReference type="EMBL" id="CAF9935551.1"/>
    </source>
</evidence>